<protein>
    <submittedName>
        <fullName evidence="1">Uncharacterized protein</fullName>
    </submittedName>
</protein>
<dbReference type="RefSeq" id="WP_039323931.1">
    <property type="nucleotide sequence ID" value="NZ_JQHM01000002.1"/>
</dbReference>
<dbReference type="GO" id="GO:0008641">
    <property type="term" value="F:ubiquitin-like modifier activating enzyme activity"/>
    <property type="evidence" value="ECO:0007669"/>
    <property type="project" value="InterPro"/>
</dbReference>
<dbReference type="Proteomes" id="UP000032874">
    <property type="component" value="Unassembled WGS sequence"/>
</dbReference>
<dbReference type="SUPFAM" id="SSF69572">
    <property type="entry name" value="Activating enzymes of the ubiquitin-like proteins"/>
    <property type="match status" value="1"/>
</dbReference>
<dbReference type="Gene3D" id="3.40.50.720">
    <property type="entry name" value="NAD(P)-binding Rossmann-like Domain"/>
    <property type="match status" value="1"/>
</dbReference>
<dbReference type="InterPro" id="IPR022291">
    <property type="entry name" value="Bacteriocin_synth_cyclodeHase"/>
</dbReference>
<proteinExistence type="predicted"/>
<dbReference type="AlphaFoldDB" id="A0A093RSK4"/>
<comment type="caution">
    <text evidence="1">The sequence shown here is derived from an EMBL/GenBank/DDBJ whole genome shotgun (WGS) entry which is preliminary data.</text>
</comment>
<evidence type="ECO:0000313" key="1">
    <source>
        <dbReference type="EMBL" id="KFX06127.1"/>
    </source>
</evidence>
<dbReference type="InterPro" id="IPR035985">
    <property type="entry name" value="Ubiquitin-activating_enz"/>
</dbReference>
<reference evidence="1 2" key="1">
    <citation type="submission" date="2014-08" db="EMBL/GenBank/DDBJ databases">
        <title>Genome sequences of NCPPB Pectobacterium isolates.</title>
        <authorList>
            <person name="Glover R.H."/>
            <person name="Sapp M."/>
            <person name="Elphinstone J."/>
        </authorList>
    </citation>
    <scope>NUCLEOTIDE SEQUENCE [LARGE SCALE GENOMIC DNA]</scope>
    <source>
        <strain evidence="1 2">NCPPB 2795</strain>
    </source>
</reference>
<dbReference type="eggNOG" id="COG1944">
    <property type="taxonomic scope" value="Bacteria"/>
</dbReference>
<organism evidence="1 2">
    <name type="scientific">Pectobacterium betavasculorum</name>
    <dbReference type="NCBI Taxonomy" id="55207"/>
    <lineage>
        <taxon>Bacteria</taxon>
        <taxon>Pseudomonadati</taxon>
        <taxon>Pseudomonadota</taxon>
        <taxon>Gammaproteobacteria</taxon>
        <taxon>Enterobacterales</taxon>
        <taxon>Pectobacteriaceae</taxon>
        <taxon>Pectobacterium</taxon>
    </lineage>
</organism>
<dbReference type="EMBL" id="JQHM01000002">
    <property type="protein sequence ID" value="KFX06127.1"/>
    <property type="molecule type" value="Genomic_DNA"/>
</dbReference>
<accession>A0A093RSK4</accession>
<sequence>MSEKLILLPIQIIEMEGSVILKRGLTQILIPDLNVLLIMRVIQKALQQQPYSVDELKLFFAASVQPLVEELLKKLLEKRFLQLQTDEESTNQQLSVEPAQEVFYWHFNQHQQQVASTLNQKYWLFVGINKLNKSLLQAMQREGLQNYLIVDDPMLRNIDFFDDKLQLSITFWQQQADRIVSEDQIFSGKYDSQIGFVIAASEFGSFFLLERWNEYAVRQGLTFYPALLQNMVGYAGPLVIPQESACLTCLKLRQNSHSNGFAERRITEQHAFAGQKVAAYHESMLQTLAAVARFDLVKFISNIQWEVGTLCEVDLLAGNMTRRKLLKAPRCPVCSGLHGLPKVNLYRQITSDEEWDEIRQTAGDYEN</sequence>
<dbReference type="STRING" id="55207.KP22_09765"/>
<name>A0A093RSK4_9GAMM</name>
<gene>
    <name evidence="1" type="ORF">KP22_09765</name>
</gene>
<dbReference type="NCBIfam" id="TIGR03882">
    <property type="entry name" value="cyclo_dehyd_2"/>
    <property type="match status" value="1"/>
</dbReference>
<evidence type="ECO:0000313" key="2">
    <source>
        <dbReference type="Proteomes" id="UP000032874"/>
    </source>
</evidence>